<dbReference type="EMBL" id="CACRXK020003595">
    <property type="protein sequence ID" value="CAB3999469.1"/>
    <property type="molecule type" value="Genomic_DNA"/>
</dbReference>
<feature type="compositionally biased region" description="Polar residues" evidence="1">
    <location>
        <begin position="155"/>
        <end position="170"/>
    </location>
</feature>
<dbReference type="Proteomes" id="UP001152795">
    <property type="component" value="Unassembled WGS sequence"/>
</dbReference>
<reference evidence="2" key="1">
    <citation type="submission" date="2020-04" db="EMBL/GenBank/DDBJ databases">
        <authorList>
            <person name="Alioto T."/>
            <person name="Alioto T."/>
            <person name="Gomez Garrido J."/>
        </authorList>
    </citation>
    <scope>NUCLEOTIDE SEQUENCE</scope>
    <source>
        <strain evidence="2">A484AB</strain>
    </source>
</reference>
<comment type="caution">
    <text evidence="2">The sequence shown here is derived from an EMBL/GenBank/DDBJ whole genome shotgun (WGS) entry which is preliminary data.</text>
</comment>
<dbReference type="Pfam" id="PF05380">
    <property type="entry name" value="Peptidase_A17"/>
    <property type="match status" value="1"/>
</dbReference>
<sequence>MGTKVGWVPSGPVTDPVNEKTSVNLVNTHVLNFATQQLTPDVTDMTQELRRLSEIESLGVFPNDESVYEKFTQLIKLKDKRYEVELLWTEFHPVLPDNHQQSEKRLKHLLTRLRKGGGFNLRKFFSNSPTLMNRINENKANLLADCNDEQDTLQTSEGINQGESRSSQTLRMEHDQSYTRETTQDLSEPVEKCEQKIFGVKWKYQEDCFVCDFGPIAQAAKKCEPTKRNIISIASKFYDPLGFISPTIVQRKLLFQIWCDSGID</sequence>
<dbReference type="InterPro" id="IPR008042">
    <property type="entry name" value="Retrotrans_Pao"/>
</dbReference>
<dbReference type="OrthoDB" id="8061640at2759"/>
<organism evidence="2 3">
    <name type="scientific">Paramuricea clavata</name>
    <name type="common">Red gorgonian</name>
    <name type="synonym">Violescent sea-whip</name>
    <dbReference type="NCBI Taxonomy" id="317549"/>
    <lineage>
        <taxon>Eukaryota</taxon>
        <taxon>Metazoa</taxon>
        <taxon>Cnidaria</taxon>
        <taxon>Anthozoa</taxon>
        <taxon>Octocorallia</taxon>
        <taxon>Malacalcyonacea</taxon>
        <taxon>Plexauridae</taxon>
        <taxon>Paramuricea</taxon>
    </lineage>
</organism>
<protein>
    <submittedName>
        <fullName evidence="2">Uncharacterized protein</fullName>
    </submittedName>
</protein>
<dbReference type="AlphaFoldDB" id="A0A7D9I6B0"/>
<evidence type="ECO:0000313" key="2">
    <source>
        <dbReference type="EMBL" id="CAB3999469.1"/>
    </source>
</evidence>
<gene>
    <name evidence="2" type="ORF">PACLA_8A075979</name>
</gene>
<proteinExistence type="predicted"/>
<feature type="region of interest" description="Disordered" evidence="1">
    <location>
        <begin position="155"/>
        <end position="183"/>
    </location>
</feature>
<evidence type="ECO:0000313" key="3">
    <source>
        <dbReference type="Proteomes" id="UP001152795"/>
    </source>
</evidence>
<keyword evidence="3" id="KW-1185">Reference proteome</keyword>
<name>A0A7D9I6B0_PARCT</name>
<accession>A0A7D9I6B0</accession>
<evidence type="ECO:0000256" key="1">
    <source>
        <dbReference type="SAM" id="MobiDB-lite"/>
    </source>
</evidence>
<dbReference type="PANTHER" id="PTHR47331">
    <property type="entry name" value="PHD-TYPE DOMAIN-CONTAINING PROTEIN"/>
    <property type="match status" value="1"/>
</dbReference>